<dbReference type="AlphaFoldDB" id="A0A1G2R3A6"/>
<organism evidence="1 2">
    <name type="scientific">Candidatus Wildermuthbacteria bacterium RIFCSPHIGHO2_02_FULL_47_17</name>
    <dbReference type="NCBI Taxonomy" id="1802452"/>
    <lineage>
        <taxon>Bacteria</taxon>
        <taxon>Candidatus Wildermuthiibacteriota</taxon>
    </lineage>
</organism>
<evidence type="ECO:0000313" key="1">
    <source>
        <dbReference type="EMBL" id="OHA67187.1"/>
    </source>
</evidence>
<gene>
    <name evidence="1" type="ORF">A3D59_02340</name>
</gene>
<protein>
    <recommendedName>
        <fullName evidence="3">3D domain-containing protein</fullName>
    </recommendedName>
</protein>
<name>A0A1G2R3A6_9BACT</name>
<proteinExistence type="predicted"/>
<dbReference type="EMBL" id="MHTX01000044">
    <property type="protein sequence ID" value="OHA67187.1"/>
    <property type="molecule type" value="Genomic_DNA"/>
</dbReference>
<evidence type="ECO:0008006" key="3">
    <source>
        <dbReference type="Google" id="ProtNLM"/>
    </source>
</evidence>
<reference evidence="1 2" key="1">
    <citation type="journal article" date="2016" name="Nat. Commun.">
        <title>Thousands of microbial genomes shed light on interconnected biogeochemical processes in an aquifer system.</title>
        <authorList>
            <person name="Anantharaman K."/>
            <person name="Brown C.T."/>
            <person name="Hug L.A."/>
            <person name="Sharon I."/>
            <person name="Castelle C.J."/>
            <person name="Probst A.J."/>
            <person name="Thomas B.C."/>
            <person name="Singh A."/>
            <person name="Wilkins M.J."/>
            <person name="Karaoz U."/>
            <person name="Brodie E.L."/>
            <person name="Williams K.H."/>
            <person name="Hubbard S.S."/>
            <person name="Banfield J.F."/>
        </authorList>
    </citation>
    <scope>NUCLEOTIDE SEQUENCE [LARGE SCALE GENOMIC DNA]</scope>
</reference>
<dbReference type="CDD" id="cd22784">
    <property type="entry name" value="DPBB_MltA_YuiC-like"/>
    <property type="match status" value="1"/>
</dbReference>
<accession>A0A1G2R3A6</accession>
<dbReference type="Proteomes" id="UP000179258">
    <property type="component" value="Unassembled WGS sequence"/>
</dbReference>
<comment type="caution">
    <text evidence="1">The sequence shown here is derived from an EMBL/GenBank/DDBJ whole genome shotgun (WGS) entry which is preliminary data.</text>
</comment>
<evidence type="ECO:0000313" key="2">
    <source>
        <dbReference type="Proteomes" id="UP000179258"/>
    </source>
</evidence>
<sequence>MKGINPFASFLLLEMLLGIVMWYPLKAADVEAVSQAEQAVSSGGAPMIQNNSLLPLPDLITPPSAISERVVMVITAYSSSVWETDDDPHITAAGTSVRPGIVANNLLPMGTKVRLPELYGDKVFVVEDRMNSRKGKYQLDVWFPSHQEAKNFGSKKTYVDIMEN</sequence>